<dbReference type="EMBL" id="VNIM01000039">
    <property type="protein sequence ID" value="TVV74060.1"/>
    <property type="molecule type" value="Genomic_DNA"/>
</dbReference>
<evidence type="ECO:0000256" key="1">
    <source>
        <dbReference type="SAM" id="MobiDB-lite"/>
    </source>
</evidence>
<gene>
    <name evidence="2" type="ORF">FOY91_10915</name>
</gene>
<name>A0A558R3V4_9SPHN</name>
<dbReference type="Proteomes" id="UP000318681">
    <property type="component" value="Unassembled WGS sequence"/>
</dbReference>
<evidence type="ECO:0000313" key="2">
    <source>
        <dbReference type="EMBL" id="TVV74060.1"/>
    </source>
</evidence>
<keyword evidence="3" id="KW-1185">Reference proteome</keyword>
<dbReference type="RefSeq" id="WP_145151408.1">
    <property type="nucleotide sequence ID" value="NZ_VNIM01000039.1"/>
</dbReference>
<dbReference type="OrthoDB" id="7173889at2"/>
<dbReference type="InterPro" id="IPR025227">
    <property type="entry name" value="DUF4169"/>
</dbReference>
<sequence length="63" mass="6981">MGDIINLRQARKQRARDGARVQAAANRALHGRTKAEKAAEAKDQDRQQRLLDGAAIDRGIEDD</sequence>
<accession>A0A558R3V4</accession>
<reference evidence="2 3" key="1">
    <citation type="submission" date="2019-07" db="EMBL/GenBank/DDBJ databases">
        <title>Sphingomonas solaris sp. nov., isolated from a solar panel from Boston, Massachusetts.</title>
        <authorList>
            <person name="Tanner K."/>
            <person name="Pascual J."/>
            <person name="Mancuso C."/>
            <person name="Pereto J."/>
            <person name="Khalil A."/>
            <person name="Vilanova C."/>
        </authorList>
    </citation>
    <scope>NUCLEOTIDE SEQUENCE [LARGE SCALE GENOMIC DNA]</scope>
    <source>
        <strain evidence="2 3">R4DWN</strain>
    </source>
</reference>
<dbReference type="AlphaFoldDB" id="A0A558R3V4"/>
<proteinExistence type="predicted"/>
<feature type="region of interest" description="Disordered" evidence="1">
    <location>
        <begin position="1"/>
        <end position="63"/>
    </location>
</feature>
<organism evidence="2 3">
    <name type="scientific">Alterirhizorhabdus solaris</name>
    <dbReference type="NCBI Taxonomy" id="2529389"/>
    <lineage>
        <taxon>Bacteria</taxon>
        <taxon>Pseudomonadati</taxon>
        <taxon>Pseudomonadota</taxon>
        <taxon>Alphaproteobacteria</taxon>
        <taxon>Sphingomonadales</taxon>
        <taxon>Rhizorhabdaceae</taxon>
        <taxon>Alterirhizorhabdus</taxon>
    </lineage>
</organism>
<comment type="caution">
    <text evidence="2">The sequence shown here is derived from an EMBL/GenBank/DDBJ whole genome shotgun (WGS) entry which is preliminary data.</text>
</comment>
<protein>
    <submittedName>
        <fullName evidence="2">DUF4169 family protein</fullName>
    </submittedName>
</protein>
<evidence type="ECO:0000313" key="3">
    <source>
        <dbReference type="Proteomes" id="UP000318681"/>
    </source>
</evidence>
<dbReference type="Pfam" id="PF13770">
    <property type="entry name" value="DUF4169"/>
    <property type="match status" value="1"/>
</dbReference>
<feature type="compositionally biased region" description="Basic and acidic residues" evidence="1">
    <location>
        <begin position="33"/>
        <end position="49"/>
    </location>
</feature>